<gene>
    <name evidence="1" type="ORF">M378DRAFT_50592</name>
</gene>
<sequence length="113" mass="12613">VPIFPTESKLRIQVSAKTVTVTCRQIPLTPAYAFTDYRAQGQTLNHVIVDLGRPPTGKLTAFNAYVALSRSSGRDSIRLLRDFDEDLFTTVPSEALEDEDARLEVLDQMTRGE</sequence>
<dbReference type="OrthoDB" id="2986975at2759"/>
<reference evidence="1 2" key="1">
    <citation type="submission" date="2014-04" db="EMBL/GenBank/DDBJ databases">
        <title>Evolutionary Origins and Diversification of the Mycorrhizal Mutualists.</title>
        <authorList>
            <consortium name="DOE Joint Genome Institute"/>
            <consortium name="Mycorrhizal Genomics Consortium"/>
            <person name="Kohler A."/>
            <person name="Kuo A."/>
            <person name="Nagy L.G."/>
            <person name="Floudas D."/>
            <person name="Copeland A."/>
            <person name="Barry K.W."/>
            <person name="Cichocki N."/>
            <person name="Veneault-Fourrey C."/>
            <person name="LaButti K."/>
            <person name="Lindquist E.A."/>
            <person name="Lipzen A."/>
            <person name="Lundell T."/>
            <person name="Morin E."/>
            <person name="Murat C."/>
            <person name="Riley R."/>
            <person name="Ohm R."/>
            <person name="Sun H."/>
            <person name="Tunlid A."/>
            <person name="Henrissat B."/>
            <person name="Grigoriev I.V."/>
            <person name="Hibbett D.S."/>
            <person name="Martin F."/>
        </authorList>
    </citation>
    <scope>NUCLEOTIDE SEQUENCE [LARGE SCALE GENOMIC DNA]</scope>
    <source>
        <strain evidence="1 2">Koide BX008</strain>
    </source>
</reference>
<feature type="non-terminal residue" evidence="1">
    <location>
        <position position="1"/>
    </location>
</feature>
<organism evidence="1 2">
    <name type="scientific">Amanita muscaria (strain Koide BX008)</name>
    <dbReference type="NCBI Taxonomy" id="946122"/>
    <lineage>
        <taxon>Eukaryota</taxon>
        <taxon>Fungi</taxon>
        <taxon>Dikarya</taxon>
        <taxon>Basidiomycota</taxon>
        <taxon>Agaricomycotina</taxon>
        <taxon>Agaricomycetes</taxon>
        <taxon>Agaricomycetidae</taxon>
        <taxon>Agaricales</taxon>
        <taxon>Pluteineae</taxon>
        <taxon>Amanitaceae</taxon>
        <taxon>Amanita</taxon>
    </lineage>
</organism>
<protein>
    <submittedName>
        <fullName evidence="1">Uncharacterized protein</fullName>
    </submittedName>
</protein>
<feature type="non-terminal residue" evidence="1">
    <location>
        <position position="113"/>
    </location>
</feature>
<accession>A0A0C2WGP2</accession>
<dbReference type="InterPro" id="IPR027417">
    <property type="entry name" value="P-loop_NTPase"/>
</dbReference>
<dbReference type="STRING" id="946122.A0A0C2WGP2"/>
<name>A0A0C2WGP2_AMAMK</name>
<dbReference type="CDD" id="cd18809">
    <property type="entry name" value="SF1_C_RecD"/>
    <property type="match status" value="1"/>
</dbReference>
<evidence type="ECO:0000313" key="2">
    <source>
        <dbReference type="Proteomes" id="UP000054549"/>
    </source>
</evidence>
<keyword evidence="2" id="KW-1185">Reference proteome</keyword>
<dbReference type="InParanoid" id="A0A0C2WGP2"/>
<dbReference type="SUPFAM" id="SSF52540">
    <property type="entry name" value="P-loop containing nucleoside triphosphate hydrolases"/>
    <property type="match status" value="1"/>
</dbReference>
<proteinExistence type="predicted"/>
<dbReference type="Proteomes" id="UP000054549">
    <property type="component" value="Unassembled WGS sequence"/>
</dbReference>
<evidence type="ECO:0000313" key="1">
    <source>
        <dbReference type="EMBL" id="KIL60607.1"/>
    </source>
</evidence>
<dbReference type="AlphaFoldDB" id="A0A0C2WGP2"/>
<dbReference type="EMBL" id="KN818296">
    <property type="protein sequence ID" value="KIL60607.1"/>
    <property type="molecule type" value="Genomic_DNA"/>
</dbReference>
<dbReference type="HOGENOM" id="CLU_001324_7_0_1"/>